<sequence length="478" mass="51460">MATRIATDTATFTAVGILRETIMHGYSHSGTSSTDDLTPVEVDRTYRKIFFRLIPLLFLCYVISYIDRVNISFAKLQFMHDLGFSESTYGLGAGLFFIGYVLFEVPSNLWMQRVGARRTLLRIMFAWGLVSSLMMFVRTPTQFYAMRFLLGVTEAGFFPGIIFYLSCWFPGARRARVTAFLMMATAVAGIIGGPMSGFIMTRLAGVGGLPGWQWLFLLEGVPAVTLGIVAFLMLGDKPEDVSWLDEREKALVSRELAADEQTKQTGHLDGLRGALANPRVYFAALVYFAVMMPFNAIGFWAPTIIRDMGVANVLDIGLLSALVFIAAALGTYVVGASSDRTMERRWHVAASACVTALAFALLPAAGHNVALGVGLLALAAAASYGSFVVFWTIPQTFLPRSSAAGGIAMITSLGGTGGFVSPALVGWVKTQTGSAQYGLIGLAVVLLAGVVLMLVVFPAPRRSVSNTAAQHGLGQTNY</sequence>
<evidence type="ECO:0000313" key="8">
    <source>
        <dbReference type="EMBL" id="MFM0639734.1"/>
    </source>
</evidence>
<dbReference type="Proteomes" id="UP001629432">
    <property type="component" value="Unassembled WGS sequence"/>
</dbReference>
<dbReference type="InterPro" id="IPR020846">
    <property type="entry name" value="MFS_dom"/>
</dbReference>
<feature type="transmembrane region" description="Helical" evidence="6">
    <location>
        <begin position="143"/>
        <end position="165"/>
    </location>
</feature>
<feature type="transmembrane region" description="Helical" evidence="6">
    <location>
        <begin position="87"/>
        <end position="107"/>
    </location>
</feature>
<dbReference type="EMBL" id="JAQQCF010000022">
    <property type="protein sequence ID" value="MFM0639734.1"/>
    <property type="molecule type" value="Genomic_DNA"/>
</dbReference>
<evidence type="ECO:0000256" key="2">
    <source>
        <dbReference type="ARBA" id="ARBA00022448"/>
    </source>
</evidence>
<evidence type="ECO:0000256" key="1">
    <source>
        <dbReference type="ARBA" id="ARBA00004141"/>
    </source>
</evidence>
<dbReference type="InterPro" id="IPR011701">
    <property type="entry name" value="MFS"/>
</dbReference>
<evidence type="ECO:0000259" key="7">
    <source>
        <dbReference type="PROSITE" id="PS50850"/>
    </source>
</evidence>
<proteinExistence type="predicted"/>
<feature type="transmembrane region" description="Helical" evidence="6">
    <location>
        <begin position="177"/>
        <end position="200"/>
    </location>
</feature>
<feature type="transmembrane region" description="Helical" evidence="6">
    <location>
        <begin position="437"/>
        <end position="457"/>
    </location>
</feature>
<dbReference type="SUPFAM" id="SSF103473">
    <property type="entry name" value="MFS general substrate transporter"/>
    <property type="match status" value="1"/>
</dbReference>
<feature type="transmembrane region" description="Helical" evidence="6">
    <location>
        <begin position="49"/>
        <end position="67"/>
    </location>
</feature>
<protein>
    <submittedName>
        <fullName evidence="8">MFS transporter</fullName>
    </submittedName>
</protein>
<feature type="transmembrane region" description="Helical" evidence="6">
    <location>
        <begin position="313"/>
        <end position="334"/>
    </location>
</feature>
<evidence type="ECO:0000256" key="5">
    <source>
        <dbReference type="ARBA" id="ARBA00023136"/>
    </source>
</evidence>
<reference evidence="8 9" key="1">
    <citation type="journal article" date="2024" name="Chem. Sci.">
        <title>Discovery of megapolipeptins by genome mining of a Burkholderiales bacteria collection.</title>
        <authorList>
            <person name="Paulo B.S."/>
            <person name="Recchia M.J.J."/>
            <person name="Lee S."/>
            <person name="Fergusson C.H."/>
            <person name="Romanowski S.B."/>
            <person name="Hernandez A."/>
            <person name="Krull N."/>
            <person name="Liu D.Y."/>
            <person name="Cavanagh H."/>
            <person name="Bos A."/>
            <person name="Gray C.A."/>
            <person name="Murphy B.T."/>
            <person name="Linington R.G."/>
            <person name="Eustaquio A.S."/>
        </authorList>
    </citation>
    <scope>NUCLEOTIDE SEQUENCE [LARGE SCALE GENOMIC DNA]</scope>
    <source>
        <strain evidence="8 9">RL17-338-BIC-A</strain>
    </source>
</reference>
<dbReference type="Pfam" id="PF07690">
    <property type="entry name" value="MFS_1"/>
    <property type="match status" value="1"/>
</dbReference>
<feature type="transmembrane region" description="Helical" evidence="6">
    <location>
        <begin position="403"/>
        <end position="425"/>
    </location>
</feature>
<feature type="transmembrane region" description="Helical" evidence="6">
    <location>
        <begin position="119"/>
        <end position="137"/>
    </location>
</feature>
<dbReference type="InterPro" id="IPR036259">
    <property type="entry name" value="MFS_trans_sf"/>
</dbReference>
<keyword evidence="2" id="KW-0813">Transport</keyword>
<accession>A0ABW9DXS1</accession>
<name>A0ABW9DXS1_9BURK</name>
<keyword evidence="4 6" id="KW-1133">Transmembrane helix</keyword>
<comment type="subcellular location">
    <subcellularLocation>
        <location evidence="1">Membrane</location>
        <topology evidence="1">Multi-pass membrane protein</topology>
    </subcellularLocation>
</comment>
<keyword evidence="5 6" id="KW-0472">Membrane</keyword>
<evidence type="ECO:0000256" key="4">
    <source>
        <dbReference type="ARBA" id="ARBA00022989"/>
    </source>
</evidence>
<keyword evidence="3 6" id="KW-0812">Transmembrane</keyword>
<feature type="transmembrane region" description="Helical" evidence="6">
    <location>
        <begin position="346"/>
        <end position="365"/>
    </location>
</feature>
<evidence type="ECO:0000256" key="3">
    <source>
        <dbReference type="ARBA" id="ARBA00022692"/>
    </source>
</evidence>
<feature type="transmembrane region" description="Helical" evidence="6">
    <location>
        <begin position="212"/>
        <end position="234"/>
    </location>
</feature>
<dbReference type="PANTHER" id="PTHR43791:SF36">
    <property type="entry name" value="TRANSPORTER, PUTATIVE (AFU_ORTHOLOGUE AFUA_6G08340)-RELATED"/>
    <property type="match status" value="1"/>
</dbReference>
<evidence type="ECO:0000313" key="9">
    <source>
        <dbReference type="Proteomes" id="UP001629432"/>
    </source>
</evidence>
<feature type="domain" description="Major facilitator superfamily (MFS) profile" evidence="7">
    <location>
        <begin position="53"/>
        <end position="461"/>
    </location>
</feature>
<dbReference type="CDD" id="cd17319">
    <property type="entry name" value="MFS_ExuT_GudP_like"/>
    <property type="match status" value="1"/>
</dbReference>
<organism evidence="8 9">
    <name type="scientific">Paraburkholderia metrosideri</name>
    <dbReference type="NCBI Taxonomy" id="580937"/>
    <lineage>
        <taxon>Bacteria</taxon>
        <taxon>Pseudomonadati</taxon>
        <taxon>Pseudomonadota</taxon>
        <taxon>Betaproteobacteria</taxon>
        <taxon>Burkholderiales</taxon>
        <taxon>Burkholderiaceae</taxon>
        <taxon>Paraburkholderia</taxon>
    </lineage>
</organism>
<feature type="transmembrane region" description="Helical" evidence="6">
    <location>
        <begin position="371"/>
        <end position="391"/>
    </location>
</feature>
<keyword evidence="9" id="KW-1185">Reference proteome</keyword>
<gene>
    <name evidence="8" type="ORF">PQQ63_23885</name>
</gene>
<comment type="caution">
    <text evidence="8">The sequence shown here is derived from an EMBL/GenBank/DDBJ whole genome shotgun (WGS) entry which is preliminary data.</text>
</comment>
<dbReference type="Gene3D" id="1.20.1250.20">
    <property type="entry name" value="MFS general substrate transporter like domains"/>
    <property type="match status" value="2"/>
</dbReference>
<dbReference type="PROSITE" id="PS50850">
    <property type="entry name" value="MFS"/>
    <property type="match status" value="1"/>
</dbReference>
<feature type="transmembrane region" description="Helical" evidence="6">
    <location>
        <begin position="280"/>
        <end position="301"/>
    </location>
</feature>
<evidence type="ECO:0000256" key="6">
    <source>
        <dbReference type="SAM" id="Phobius"/>
    </source>
</evidence>
<dbReference type="PANTHER" id="PTHR43791">
    <property type="entry name" value="PERMEASE-RELATED"/>
    <property type="match status" value="1"/>
</dbReference>